<dbReference type="PANTHER" id="PTHR43179">
    <property type="entry name" value="RHAMNOSYLTRANSFERASE WBBL"/>
    <property type="match status" value="1"/>
</dbReference>
<dbReference type="EMBL" id="CAFBMK010000041">
    <property type="protein sequence ID" value="CAB4907541.1"/>
    <property type="molecule type" value="Genomic_DNA"/>
</dbReference>
<accession>A0A6J7GGQ4</accession>
<dbReference type="PANTHER" id="PTHR43179:SF7">
    <property type="entry name" value="RHAMNOSYLTRANSFERASE WBBL"/>
    <property type="match status" value="1"/>
</dbReference>
<protein>
    <submittedName>
        <fullName evidence="1">Unannotated protein</fullName>
    </submittedName>
</protein>
<dbReference type="AlphaFoldDB" id="A0A6J7GGQ4"/>
<gene>
    <name evidence="1" type="ORF">UFOPK3564_00997</name>
</gene>
<name>A0A6J7GGQ4_9ZZZZ</name>
<proteinExistence type="predicted"/>
<dbReference type="Gene3D" id="3.90.550.10">
    <property type="entry name" value="Spore Coat Polysaccharide Biosynthesis Protein SpsA, Chain A"/>
    <property type="match status" value="1"/>
</dbReference>
<evidence type="ECO:0000313" key="1">
    <source>
        <dbReference type="EMBL" id="CAB4907541.1"/>
    </source>
</evidence>
<reference evidence="1" key="1">
    <citation type="submission" date="2020-05" db="EMBL/GenBank/DDBJ databases">
        <authorList>
            <person name="Chiriac C."/>
            <person name="Salcher M."/>
            <person name="Ghai R."/>
            <person name="Kavagutti S V."/>
        </authorList>
    </citation>
    <scope>NUCLEOTIDE SEQUENCE</scope>
</reference>
<dbReference type="InterPro" id="IPR029044">
    <property type="entry name" value="Nucleotide-diphossugar_trans"/>
</dbReference>
<sequence length="325" mass="35905">MPDDAIDLTFCVVNTDLRDLLLQGLDAIAREQEALGDGVRTAVVVLDNASQDGSADAASQHPAVDTLIRLDRREGWSANVNHVLRAAPSELCLILNEDAELQPGCTRALLDALQADPACGAAAASLWRPEGWRQPSAWRFPSIGTALAGALFLHRWTTVQSTGEETRRVDWAQSCTMLLRRSAVEQAGWWDPEFFVYSDEVDVQRRMADRGWHTLYVPGARSVHHEQLSTGNVPTRRIVELSRNRDRYLRKHHGPAVARTVRWLTAVPYALRSIAALVLPGHDPARYRLHVAATLHPERGEGIREGAEAFNRRLDAAEADGAATP</sequence>
<organism evidence="1">
    <name type="scientific">freshwater metagenome</name>
    <dbReference type="NCBI Taxonomy" id="449393"/>
    <lineage>
        <taxon>unclassified sequences</taxon>
        <taxon>metagenomes</taxon>
        <taxon>ecological metagenomes</taxon>
    </lineage>
</organism>
<dbReference type="SUPFAM" id="SSF53448">
    <property type="entry name" value="Nucleotide-diphospho-sugar transferases"/>
    <property type="match status" value="1"/>
</dbReference>
<dbReference type="Pfam" id="PF13641">
    <property type="entry name" value="Glyco_tranf_2_3"/>
    <property type="match status" value="1"/>
</dbReference>